<evidence type="ECO:0000259" key="3">
    <source>
        <dbReference type="PROSITE" id="PS51000"/>
    </source>
</evidence>
<dbReference type="PROSITE" id="PS52050">
    <property type="entry name" value="WYL"/>
    <property type="match status" value="1"/>
</dbReference>
<dbReference type="PANTHER" id="PTHR34580">
    <property type="match status" value="1"/>
</dbReference>
<dbReference type="Pfam" id="PF13280">
    <property type="entry name" value="WYL"/>
    <property type="match status" value="1"/>
</dbReference>
<keyword evidence="5" id="KW-1185">Reference proteome</keyword>
<feature type="domain" description="HTH deoR-type" evidence="3">
    <location>
        <begin position="107"/>
        <end position="172"/>
    </location>
</feature>
<organism evidence="4 5">
    <name type="scientific">Microbacterium paraoxydans</name>
    <dbReference type="NCBI Taxonomy" id="199592"/>
    <lineage>
        <taxon>Bacteria</taxon>
        <taxon>Bacillati</taxon>
        <taxon>Actinomycetota</taxon>
        <taxon>Actinomycetes</taxon>
        <taxon>Micrococcales</taxon>
        <taxon>Microbacteriaceae</taxon>
        <taxon>Microbacterium</taxon>
    </lineage>
</organism>
<evidence type="ECO:0000313" key="5">
    <source>
        <dbReference type="Proteomes" id="UP000678243"/>
    </source>
</evidence>
<dbReference type="InterPro" id="IPR051534">
    <property type="entry name" value="CBASS_pafABC_assoc_protein"/>
</dbReference>
<dbReference type="Pfam" id="PF08279">
    <property type="entry name" value="HTH_11"/>
    <property type="match status" value="1"/>
</dbReference>
<gene>
    <name evidence="4" type="ORF">KE274_09330</name>
</gene>
<dbReference type="PROSITE" id="PS51000">
    <property type="entry name" value="HTH_DEOR_2"/>
    <property type="match status" value="1"/>
</dbReference>
<comment type="caution">
    <text evidence="4">The sequence shown here is derived from an EMBL/GenBank/DDBJ whole genome shotgun (WGS) entry which is preliminary data.</text>
</comment>
<accession>A0ABS5IN19</accession>
<keyword evidence="2" id="KW-0804">Transcription</keyword>
<dbReference type="InterPro" id="IPR036388">
    <property type="entry name" value="WH-like_DNA-bd_sf"/>
</dbReference>
<reference evidence="4 5" key="1">
    <citation type="submission" date="2021-04" db="EMBL/GenBank/DDBJ databases">
        <title>Whole genome analysis of root endophytic bacterium Microbacterium paraoxydans ku-mp colonizing RP-bio226 rice variety.</title>
        <authorList>
            <person name="Ulaganathan K."/>
            <person name="Latha B."/>
        </authorList>
    </citation>
    <scope>NUCLEOTIDE SEQUENCE [LARGE SCALE GENOMIC DNA]</scope>
    <source>
        <strain evidence="5">ku-mp</strain>
    </source>
</reference>
<evidence type="ECO:0000313" key="4">
    <source>
        <dbReference type="EMBL" id="MBS0024315.1"/>
    </source>
</evidence>
<dbReference type="Proteomes" id="UP000678243">
    <property type="component" value="Unassembled WGS sequence"/>
</dbReference>
<dbReference type="Pfam" id="PF25583">
    <property type="entry name" value="WCX"/>
    <property type="match status" value="1"/>
</dbReference>
<dbReference type="InterPro" id="IPR001034">
    <property type="entry name" value="DeoR_HTH"/>
</dbReference>
<dbReference type="InterPro" id="IPR013196">
    <property type="entry name" value="HTH_11"/>
</dbReference>
<evidence type="ECO:0000256" key="2">
    <source>
        <dbReference type="ARBA" id="ARBA00023163"/>
    </source>
</evidence>
<dbReference type="SUPFAM" id="SSF46785">
    <property type="entry name" value="Winged helix' DNA-binding domain"/>
    <property type="match status" value="1"/>
</dbReference>
<dbReference type="EMBL" id="JAGTUK010000002">
    <property type="protein sequence ID" value="MBS0024315.1"/>
    <property type="molecule type" value="Genomic_DNA"/>
</dbReference>
<dbReference type="InterPro" id="IPR026881">
    <property type="entry name" value="WYL_dom"/>
</dbReference>
<sequence>MQAHERAARLGKSGPEAGVHEGELVVVVAEAPFGVLRRALLGAGEVGRGVEHARVPVDRGGQVFGDEVEVGEATEHGILLRWERLFFYARRQSDHPLIAFGKEVRIRADRLIQALLLLQGRPRITAAELAAELEVSVPTARRDLEALAMSGVPIYPSRGRGGGWRLIGGARTDLTGLTESEVTSLLIALSQSRTAAPEHTAAVRKLMRAVPEPFRAGAQRVADATVRDASWGEADDAAERPRVAELQRAIAARRRVLVRYGAAARPVDLVPLVVGSRGPRWYLLAAPARDGVADLERLRTYRLDRIAELEVTRETGGAPDGFDAAAAWERMVASVEGLRGEARAVVRAEPWAVRAVLDRFGRQAAMLDPDELLVEVRAHRTDALAEQLAGWTGAVEVLEPVEVRAALRELGERIAEQYRDA</sequence>
<name>A0ABS5IN19_9MICO</name>
<dbReference type="Gene3D" id="1.10.10.10">
    <property type="entry name" value="Winged helix-like DNA-binding domain superfamily/Winged helix DNA-binding domain"/>
    <property type="match status" value="1"/>
</dbReference>
<protein>
    <submittedName>
        <fullName evidence="4">WYL domain-containing protein</fullName>
    </submittedName>
</protein>
<dbReference type="PANTHER" id="PTHR34580:SF1">
    <property type="entry name" value="PROTEIN PAFC"/>
    <property type="match status" value="1"/>
</dbReference>
<keyword evidence="1" id="KW-0805">Transcription regulation</keyword>
<proteinExistence type="predicted"/>
<dbReference type="InterPro" id="IPR036390">
    <property type="entry name" value="WH_DNA-bd_sf"/>
</dbReference>
<evidence type="ECO:0000256" key="1">
    <source>
        <dbReference type="ARBA" id="ARBA00023015"/>
    </source>
</evidence>
<dbReference type="InterPro" id="IPR057727">
    <property type="entry name" value="WCX_dom"/>
</dbReference>